<keyword evidence="10 12" id="KW-0472">Membrane</keyword>
<gene>
    <name evidence="13" type="ORF">FPE_LOCUS5956</name>
</gene>
<dbReference type="PANTHER" id="PTHR32523">
    <property type="entry name" value="PHYTOL KINASE 1, CHLOROPLASTIC"/>
    <property type="match status" value="1"/>
</dbReference>
<evidence type="ECO:0000256" key="1">
    <source>
        <dbReference type="ARBA" id="ARBA00004508"/>
    </source>
</evidence>
<keyword evidence="8" id="KW-0809">Transit peptide</keyword>
<name>A0AAD1YYX3_9LAMI</name>
<feature type="transmembrane region" description="Helical" evidence="12">
    <location>
        <begin position="257"/>
        <end position="277"/>
    </location>
</feature>
<evidence type="ECO:0000313" key="13">
    <source>
        <dbReference type="EMBL" id="CAI9758526.1"/>
    </source>
</evidence>
<accession>A0AAD1YYX3</accession>
<reference evidence="13" key="1">
    <citation type="submission" date="2023-05" db="EMBL/GenBank/DDBJ databases">
        <authorList>
            <person name="Huff M."/>
        </authorList>
    </citation>
    <scope>NUCLEOTIDE SEQUENCE</scope>
</reference>
<evidence type="ECO:0000256" key="7">
    <source>
        <dbReference type="ARBA" id="ARBA00022777"/>
    </source>
</evidence>
<keyword evidence="14" id="KW-1185">Reference proteome</keyword>
<comment type="similarity">
    <text evidence="2">Belongs to the polyprenol kinase family.</text>
</comment>
<evidence type="ECO:0000256" key="10">
    <source>
        <dbReference type="ARBA" id="ARBA00023136"/>
    </source>
</evidence>
<proteinExistence type="inferred from homology"/>
<comment type="subcellular location">
    <subcellularLocation>
        <location evidence="1">Plastid</location>
        <location evidence="1">Chloroplast membrane</location>
        <topology evidence="1">Multi-pass membrane protein</topology>
    </subcellularLocation>
</comment>
<dbReference type="GO" id="GO:0031969">
    <property type="term" value="C:chloroplast membrane"/>
    <property type="evidence" value="ECO:0007669"/>
    <property type="project" value="UniProtKB-SubCell"/>
</dbReference>
<evidence type="ECO:0000313" key="14">
    <source>
        <dbReference type="Proteomes" id="UP000834106"/>
    </source>
</evidence>
<evidence type="ECO:0000256" key="12">
    <source>
        <dbReference type="SAM" id="Phobius"/>
    </source>
</evidence>
<evidence type="ECO:0000256" key="4">
    <source>
        <dbReference type="ARBA" id="ARBA00022640"/>
    </source>
</evidence>
<keyword evidence="4" id="KW-0934">Plastid</keyword>
<keyword evidence="3" id="KW-0150">Chloroplast</keyword>
<dbReference type="EMBL" id="OU503038">
    <property type="protein sequence ID" value="CAI9758526.1"/>
    <property type="molecule type" value="Genomic_DNA"/>
</dbReference>
<sequence>MVFNLGGESLNGYHVLVDPSPSRAASKLKSKKTQPPPNTTNPIDWALSLPKYTHGPLPSSSDFLHRYKFGQQLEGKPRRRLRRKLTSSAAMFSENPLVSDVISTALSGGIALSLLRLWEETAKRGLFDQKLNRKLVHVSVGLAFMLCWPMFSSGRQGAVIAALVPAINIIKMLLLGLGIWKDDATVKSMSRFGDHRELLKGPLYYASTITLAGAIYWRTSPIAIAAICNLCAGDGIADIVGRRFGKHKLPYNRNKSIVGSIAMATAGFLASIGYMHYFSLFGYVQETPAMVLGFFMVSLAAALVESHPLSTELDDNLTVPLACVLVGSFVL</sequence>
<evidence type="ECO:0000256" key="3">
    <source>
        <dbReference type="ARBA" id="ARBA00022528"/>
    </source>
</evidence>
<dbReference type="InterPro" id="IPR039606">
    <property type="entry name" value="Phytol/farnesol_kinase"/>
</dbReference>
<evidence type="ECO:0000256" key="6">
    <source>
        <dbReference type="ARBA" id="ARBA00022692"/>
    </source>
</evidence>
<feature type="transmembrane region" description="Helical" evidence="12">
    <location>
        <begin position="97"/>
        <end position="115"/>
    </location>
</feature>
<dbReference type="Proteomes" id="UP000834106">
    <property type="component" value="Chromosome 3"/>
</dbReference>
<evidence type="ECO:0000256" key="5">
    <source>
        <dbReference type="ARBA" id="ARBA00022679"/>
    </source>
</evidence>
<feature type="transmembrane region" description="Helical" evidence="12">
    <location>
        <begin position="157"/>
        <end position="180"/>
    </location>
</feature>
<organism evidence="13 14">
    <name type="scientific">Fraxinus pennsylvanica</name>
    <dbReference type="NCBI Taxonomy" id="56036"/>
    <lineage>
        <taxon>Eukaryota</taxon>
        <taxon>Viridiplantae</taxon>
        <taxon>Streptophyta</taxon>
        <taxon>Embryophyta</taxon>
        <taxon>Tracheophyta</taxon>
        <taxon>Spermatophyta</taxon>
        <taxon>Magnoliopsida</taxon>
        <taxon>eudicotyledons</taxon>
        <taxon>Gunneridae</taxon>
        <taxon>Pentapetalae</taxon>
        <taxon>asterids</taxon>
        <taxon>lamiids</taxon>
        <taxon>Lamiales</taxon>
        <taxon>Oleaceae</taxon>
        <taxon>Oleeae</taxon>
        <taxon>Fraxinus</taxon>
    </lineage>
</organism>
<keyword evidence="7" id="KW-0418">Kinase</keyword>
<evidence type="ECO:0000256" key="9">
    <source>
        <dbReference type="ARBA" id="ARBA00022989"/>
    </source>
</evidence>
<evidence type="ECO:0000256" key="2">
    <source>
        <dbReference type="ARBA" id="ARBA00010794"/>
    </source>
</evidence>
<protein>
    <submittedName>
        <fullName evidence="13">Uncharacterized protein</fullName>
    </submittedName>
</protein>
<evidence type="ECO:0000256" key="8">
    <source>
        <dbReference type="ARBA" id="ARBA00022946"/>
    </source>
</evidence>
<keyword evidence="6 12" id="KW-0812">Transmembrane</keyword>
<dbReference type="PANTHER" id="PTHR32523:SF7">
    <property type="entry name" value="FARNESOL KINASE, CHLOROPLASTIC"/>
    <property type="match status" value="1"/>
</dbReference>
<dbReference type="AlphaFoldDB" id="A0AAD1YYX3"/>
<feature type="region of interest" description="Disordered" evidence="11">
    <location>
        <begin position="24"/>
        <end position="43"/>
    </location>
</feature>
<feature type="transmembrane region" description="Helical" evidence="12">
    <location>
        <begin position="283"/>
        <end position="304"/>
    </location>
</feature>
<keyword evidence="9 12" id="KW-1133">Transmembrane helix</keyword>
<feature type="transmembrane region" description="Helical" evidence="12">
    <location>
        <begin position="135"/>
        <end position="151"/>
    </location>
</feature>
<dbReference type="GO" id="GO:0016301">
    <property type="term" value="F:kinase activity"/>
    <property type="evidence" value="ECO:0007669"/>
    <property type="project" value="UniProtKB-KW"/>
</dbReference>
<evidence type="ECO:0000256" key="11">
    <source>
        <dbReference type="SAM" id="MobiDB-lite"/>
    </source>
</evidence>
<keyword evidence="5" id="KW-0808">Transferase</keyword>